<dbReference type="AlphaFoldDB" id="A0AB34FS40"/>
<comment type="caution">
    <text evidence="3">The sequence shown here is derived from an EMBL/GenBank/DDBJ whole genome shotgun (WGS) entry which is preliminary data.</text>
</comment>
<dbReference type="Pfam" id="PF22980">
    <property type="entry name" value="Myb_DNA-bind_8"/>
    <property type="match status" value="1"/>
</dbReference>
<evidence type="ECO:0000313" key="4">
    <source>
        <dbReference type="Proteomes" id="UP001163105"/>
    </source>
</evidence>
<feature type="domain" description="Myb-like DNA-binding" evidence="2">
    <location>
        <begin position="9"/>
        <end position="54"/>
    </location>
</feature>
<keyword evidence="4" id="KW-1185">Reference proteome</keyword>
<feature type="region of interest" description="Disordered" evidence="1">
    <location>
        <begin position="54"/>
        <end position="95"/>
    </location>
</feature>
<gene>
    <name evidence="3" type="ORF">O9K51_05503</name>
</gene>
<evidence type="ECO:0000259" key="2">
    <source>
        <dbReference type="Pfam" id="PF22980"/>
    </source>
</evidence>
<evidence type="ECO:0000313" key="3">
    <source>
        <dbReference type="EMBL" id="KAJ6441952.1"/>
    </source>
</evidence>
<name>A0AB34FS40_9HYPO</name>
<dbReference type="InterPro" id="IPR054505">
    <property type="entry name" value="Myb_DNA-bind_8"/>
</dbReference>
<dbReference type="Proteomes" id="UP001163105">
    <property type="component" value="Unassembled WGS sequence"/>
</dbReference>
<feature type="compositionally biased region" description="Polar residues" evidence="1">
    <location>
        <begin position="351"/>
        <end position="362"/>
    </location>
</feature>
<sequence>MTPNSDNAMARFLFAILKQKNLKDIDWNEVAQDPVLLQPITNGHAARMRYSRFRATVTGHEPQKRSRHGDKGKISKPKKDTQTKKEPTIKSESLASLSPFAQFSPASMASPYMGDTQDDFGARFLTPCSDDMARALSVHPAAIENGNRKASSSSGFASSSDGSPDFPLFDTFDTPYDLTGCGTDPGDMQSQGLSDLGATQSLIDYSQDWTRVNAHASHQLLQRFGRKSLHIHNSSQLNNENQVTTILAMADDQVATPKKEPSASEAMFFFAIVKHTKNKADIDWAAVAVEQGFKNAEVAKVRFGQVKRKLGISSNAADSPASATARATPKKATPKTTTPRKAATPKKSASGVTTPSKVQKSTGRAGAKGRGRAAVKKEEPGSAEDDDDDDATVAAGGVQRSVKSEAYEGSASQFEEEMKSIMQSRKEVEPEDPF</sequence>
<proteinExistence type="predicted"/>
<feature type="compositionally biased region" description="Acidic residues" evidence="1">
    <location>
        <begin position="381"/>
        <end position="391"/>
    </location>
</feature>
<feature type="compositionally biased region" description="Basic and acidic residues" evidence="1">
    <location>
        <begin position="61"/>
        <end position="89"/>
    </location>
</feature>
<evidence type="ECO:0000256" key="1">
    <source>
        <dbReference type="SAM" id="MobiDB-lite"/>
    </source>
</evidence>
<reference evidence="3" key="1">
    <citation type="submission" date="2023-01" db="EMBL/GenBank/DDBJ databases">
        <title>The growth and conidiation of Purpureocillium lavendulum are regulated by nitrogen source and histone H3K14 acetylation.</title>
        <authorList>
            <person name="Tang P."/>
            <person name="Han J."/>
            <person name="Zhang C."/>
            <person name="Tang P."/>
            <person name="Qi F."/>
            <person name="Zhang K."/>
            <person name="Liang L."/>
        </authorList>
    </citation>
    <scope>NUCLEOTIDE SEQUENCE</scope>
    <source>
        <strain evidence="3">YMF1.00683</strain>
    </source>
</reference>
<accession>A0AB34FS40</accession>
<feature type="compositionally biased region" description="Basic and acidic residues" evidence="1">
    <location>
        <begin position="416"/>
        <end position="428"/>
    </location>
</feature>
<feature type="compositionally biased region" description="Low complexity" evidence="1">
    <location>
        <begin position="314"/>
        <end position="327"/>
    </location>
</feature>
<protein>
    <submittedName>
        <fullName evidence="3">Glutathione reductase</fullName>
    </submittedName>
</protein>
<dbReference type="EMBL" id="JAQHRD010000004">
    <property type="protein sequence ID" value="KAJ6441952.1"/>
    <property type="molecule type" value="Genomic_DNA"/>
</dbReference>
<feature type="compositionally biased region" description="Low complexity" evidence="1">
    <location>
        <begin position="334"/>
        <end position="350"/>
    </location>
</feature>
<feature type="region of interest" description="Disordered" evidence="1">
    <location>
        <begin position="314"/>
        <end position="434"/>
    </location>
</feature>
<organism evidence="3 4">
    <name type="scientific">Purpureocillium lavendulum</name>
    <dbReference type="NCBI Taxonomy" id="1247861"/>
    <lineage>
        <taxon>Eukaryota</taxon>
        <taxon>Fungi</taxon>
        <taxon>Dikarya</taxon>
        <taxon>Ascomycota</taxon>
        <taxon>Pezizomycotina</taxon>
        <taxon>Sordariomycetes</taxon>
        <taxon>Hypocreomycetidae</taxon>
        <taxon>Hypocreales</taxon>
        <taxon>Ophiocordycipitaceae</taxon>
        <taxon>Purpureocillium</taxon>
    </lineage>
</organism>